<dbReference type="PANTHER" id="PTHR37426:SF1">
    <property type="entry name" value="RIBOSOMAL RNA LARGE SUBUNIT METHYLTRANSFERASE J"/>
    <property type="match status" value="1"/>
</dbReference>
<dbReference type="InterPro" id="IPR007473">
    <property type="entry name" value="RlmJ"/>
</dbReference>
<dbReference type="GO" id="GO:0070475">
    <property type="term" value="P:rRNA base methylation"/>
    <property type="evidence" value="ECO:0007669"/>
    <property type="project" value="UniProtKB-UniRule"/>
</dbReference>
<dbReference type="InterPro" id="IPR029063">
    <property type="entry name" value="SAM-dependent_MTases_sf"/>
</dbReference>
<feature type="binding site" evidence="1">
    <location>
        <position position="42"/>
    </location>
    <ligand>
        <name>S-adenosyl-L-methionine</name>
        <dbReference type="ChEBI" id="CHEBI:59789"/>
    </ligand>
</feature>
<sequence>MFSYRHAFHAGNHADVLKHLVLVHILDYYNQKDAPYWFIDLHAGAGLYDLEGKWAQTKGEFVDGIARIWDKPDAPQAVKAYLEQVAALNPDSNLRYYPGSPWIAQQMLRPTDKLRLFELHPSEVEILNLNLEAQGKRIPRQTTVFDTDGFAGLKGQLPPPPRRAVVLIDPSYEDKQDYRRTMDTLKDAVQRFATGCYVVWYPQIQRLEAQQMVRQLDRLDVKSWLHVSLTVKKSSPDGVGLNGSGMFIVNPPYTLKEALKPAMPWMVKMLGQDDRALYKLDDKSA</sequence>
<keyword evidence="1" id="KW-0694">RNA-binding</keyword>
<comment type="catalytic activity">
    <reaction evidence="1">
        <text>adenosine(2030) in 23S rRNA + S-adenosyl-L-methionine = N(6)-methyladenosine(2030) in 23S rRNA + S-adenosyl-L-homocysteine + H(+)</text>
        <dbReference type="Rhea" id="RHEA:43736"/>
        <dbReference type="Rhea" id="RHEA-COMP:10668"/>
        <dbReference type="Rhea" id="RHEA-COMP:10669"/>
        <dbReference type="ChEBI" id="CHEBI:15378"/>
        <dbReference type="ChEBI" id="CHEBI:57856"/>
        <dbReference type="ChEBI" id="CHEBI:59789"/>
        <dbReference type="ChEBI" id="CHEBI:74411"/>
        <dbReference type="ChEBI" id="CHEBI:74449"/>
        <dbReference type="EC" id="2.1.1.266"/>
    </reaction>
</comment>
<evidence type="ECO:0000256" key="1">
    <source>
        <dbReference type="HAMAP-Rule" id="MF_00934"/>
    </source>
</evidence>
<keyword evidence="1" id="KW-0698">rRNA processing</keyword>
<dbReference type="EC" id="2.1.1.266" evidence="1"/>
<feature type="active site" description="Proton acceptor" evidence="1">
    <location>
        <position position="169"/>
    </location>
</feature>
<comment type="caution">
    <text evidence="2">The sequence shown here is derived from an EMBL/GenBank/DDBJ whole genome shotgun (WGS) entry which is preliminary data.</text>
</comment>
<keyword evidence="3" id="KW-1185">Reference proteome</keyword>
<feature type="binding site" evidence="1">
    <location>
        <begin position="148"/>
        <end position="149"/>
    </location>
    <ligand>
        <name>S-adenosyl-L-methionine</name>
        <dbReference type="ChEBI" id="CHEBI:59789"/>
    </ligand>
</feature>
<dbReference type="GO" id="GO:0003723">
    <property type="term" value="F:RNA binding"/>
    <property type="evidence" value="ECO:0007669"/>
    <property type="project" value="UniProtKB-UniRule"/>
</dbReference>
<dbReference type="PANTHER" id="PTHR37426">
    <property type="entry name" value="RIBOSOMAL RNA LARGE SUBUNIT METHYLTRANSFERASE J"/>
    <property type="match status" value="1"/>
</dbReference>
<feature type="site" description="Interaction with substrate rRNA" evidence="1">
    <location>
        <position position="4"/>
    </location>
</feature>
<dbReference type="OrthoDB" id="9791274at2"/>
<protein>
    <recommendedName>
        <fullName evidence="1">Ribosomal RNA large subunit methyltransferase J</fullName>
        <ecNumber evidence="1">2.1.1.266</ecNumber>
    </recommendedName>
    <alternativeName>
        <fullName evidence="1">23S rRNA (adenine(2030)-N6)-methyltransferase</fullName>
    </alternativeName>
    <alternativeName>
        <fullName evidence="1">23S rRNA m6A2030 methyltransferase</fullName>
    </alternativeName>
</protein>
<feature type="binding site" evidence="1">
    <location>
        <position position="118"/>
    </location>
    <ligand>
        <name>S-adenosyl-L-methionine</name>
        <dbReference type="ChEBI" id="CHEBI:59789"/>
    </ligand>
</feature>
<feature type="binding site" evidence="1">
    <location>
        <position position="100"/>
    </location>
    <ligand>
        <name>S-adenosyl-L-methionine</name>
        <dbReference type="ChEBI" id="CHEBI:59789"/>
    </ligand>
</feature>
<organism evidence="2 3">
    <name type="scientific">Jezberella montanilacus</name>
    <dbReference type="NCBI Taxonomy" id="323426"/>
    <lineage>
        <taxon>Bacteria</taxon>
        <taxon>Pseudomonadati</taxon>
        <taxon>Pseudomonadota</taxon>
        <taxon>Betaproteobacteria</taxon>
        <taxon>Burkholderiales</taxon>
        <taxon>Alcaligenaceae</taxon>
        <taxon>Jezberella</taxon>
    </lineage>
</organism>
<dbReference type="GO" id="GO:0036307">
    <property type="term" value="F:23S rRNA (adenine(2030)-N(6))-methyltransferase activity"/>
    <property type="evidence" value="ECO:0007669"/>
    <property type="project" value="UniProtKB-UniRule"/>
</dbReference>
<feature type="binding site" evidence="1">
    <location>
        <position position="169"/>
    </location>
    <ligand>
        <name>S-adenosyl-L-methionine</name>
        <dbReference type="ChEBI" id="CHEBI:59789"/>
    </ligand>
</feature>
<evidence type="ECO:0000313" key="3">
    <source>
        <dbReference type="Proteomes" id="UP000238308"/>
    </source>
</evidence>
<dbReference type="Proteomes" id="UP000238308">
    <property type="component" value="Unassembled WGS sequence"/>
</dbReference>
<evidence type="ECO:0000313" key="2">
    <source>
        <dbReference type="EMBL" id="PRY99024.1"/>
    </source>
</evidence>
<dbReference type="SUPFAM" id="SSF53335">
    <property type="entry name" value="S-adenosyl-L-methionine-dependent methyltransferases"/>
    <property type="match status" value="1"/>
</dbReference>
<proteinExistence type="inferred from homology"/>
<gene>
    <name evidence="1" type="primary">rlmJ</name>
    <name evidence="2" type="ORF">BCM14_0461</name>
</gene>
<reference evidence="2 3" key="1">
    <citation type="submission" date="2018-03" db="EMBL/GenBank/DDBJ databases">
        <title>Genomic Encyclopedia of Type Strains, Phase III (KMG-III): the genomes of soil and plant-associated and newly described type strains.</title>
        <authorList>
            <person name="Whitman W."/>
        </authorList>
    </citation>
    <scope>NUCLEOTIDE SEQUENCE [LARGE SCALE GENOMIC DNA]</scope>
    <source>
        <strain evidence="2 3">MWH-P2sevCIIIb</strain>
    </source>
</reference>
<comment type="function">
    <text evidence="1">Specifically methylates the adenine in position 2030 of 23S rRNA.</text>
</comment>
<dbReference type="GO" id="GO:0005829">
    <property type="term" value="C:cytosol"/>
    <property type="evidence" value="ECO:0007669"/>
    <property type="project" value="TreeGrafter"/>
</dbReference>
<name>A0A2T0XJ83_9BURK</name>
<comment type="similarity">
    <text evidence="1">Belongs to the RlmJ family.</text>
</comment>
<keyword evidence="1" id="KW-0949">S-adenosyl-L-methionine</keyword>
<dbReference type="Pfam" id="PF04378">
    <property type="entry name" value="RsmJ"/>
    <property type="match status" value="1"/>
</dbReference>
<keyword evidence="1 2" id="KW-0808">Transferase</keyword>
<accession>A0A2T0XJ83</accession>
<comment type="subunit">
    <text evidence="1">Monomer.</text>
</comment>
<dbReference type="Gene3D" id="3.40.50.150">
    <property type="entry name" value="Vaccinia Virus protein VP39"/>
    <property type="match status" value="1"/>
</dbReference>
<dbReference type="AlphaFoldDB" id="A0A2T0XJ83"/>
<feature type="binding site" evidence="1">
    <location>
        <position position="19"/>
    </location>
    <ligand>
        <name>S-adenosyl-L-methionine</name>
        <dbReference type="ChEBI" id="CHEBI:59789"/>
    </ligand>
</feature>
<dbReference type="RefSeq" id="WP_106226371.1">
    <property type="nucleotide sequence ID" value="NZ_PVTV01000011.1"/>
</dbReference>
<dbReference type="HAMAP" id="MF_00934">
    <property type="entry name" value="23SrRNA_methyltr_J"/>
    <property type="match status" value="1"/>
</dbReference>
<dbReference type="EMBL" id="PVTV01000011">
    <property type="protein sequence ID" value="PRY99024.1"/>
    <property type="molecule type" value="Genomic_DNA"/>
</dbReference>
<keyword evidence="1 2" id="KW-0489">Methyltransferase</keyword>